<dbReference type="InterPro" id="IPR036397">
    <property type="entry name" value="RNaseH_sf"/>
</dbReference>
<evidence type="ECO:0000259" key="1">
    <source>
        <dbReference type="Pfam" id="PF13358"/>
    </source>
</evidence>
<organism evidence="2 3">
    <name type="scientific">Coregonus suidteri</name>
    <dbReference type="NCBI Taxonomy" id="861788"/>
    <lineage>
        <taxon>Eukaryota</taxon>
        <taxon>Metazoa</taxon>
        <taxon>Chordata</taxon>
        <taxon>Craniata</taxon>
        <taxon>Vertebrata</taxon>
        <taxon>Euteleostomi</taxon>
        <taxon>Actinopterygii</taxon>
        <taxon>Neopterygii</taxon>
        <taxon>Teleostei</taxon>
        <taxon>Protacanthopterygii</taxon>
        <taxon>Salmoniformes</taxon>
        <taxon>Salmonidae</taxon>
        <taxon>Coregoninae</taxon>
        <taxon>Coregonus</taxon>
    </lineage>
</organism>
<comment type="caution">
    <text evidence="2">The sequence shown here is derived from an EMBL/GenBank/DDBJ whole genome shotgun (WGS) entry which is preliminary data.</text>
</comment>
<dbReference type="GO" id="GO:0003676">
    <property type="term" value="F:nucleic acid binding"/>
    <property type="evidence" value="ECO:0007669"/>
    <property type="project" value="InterPro"/>
</dbReference>
<gene>
    <name evidence="2" type="ORF">J4Q44_G00252630</name>
</gene>
<keyword evidence="3" id="KW-1185">Reference proteome</keyword>
<dbReference type="InterPro" id="IPR038717">
    <property type="entry name" value="Tc1-like_DDE_dom"/>
</dbReference>
<dbReference type="EMBL" id="JAGTTL010000023">
    <property type="protein sequence ID" value="KAK6304677.1"/>
    <property type="molecule type" value="Genomic_DNA"/>
</dbReference>
<dbReference type="AlphaFoldDB" id="A0AAN8LAQ2"/>
<protein>
    <recommendedName>
        <fullName evidence="1">Tc1-like transposase DDE domain-containing protein</fullName>
    </recommendedName>
</protein>
<evidence type="ECO:0000313" key="2">
    <source>
        <dbReference type="EMBL" id="KAK6304677.1"/>
    </source>
</evidence>
<evidence type="ECO:0000313" key="3">
    <source>
        <dbReference type="Proteomes" id="UP001356427"/>
    </source>
</evidence>
<proteinExistence type="predicted"/>
<sequence>MDGAMYREILANNLLPSVRALKMGRGWVFQHDNDLKHTARATKEWLRKKHLKVLEWPSQSPDLNPIENIWRELKVCIAQRQPRNLKDLEKASIAREGQISSRGATLTTREVSYRQSHTIWHHHHNNRLVDYISIT</sequence>
<accession>A0AAN8LAQ2</accession>
<name>A0AAN8LAQ2_9TELE</name>
<dbReference type="Gene3D" id="3.30.420.10">
    <property type="entry name" value="Ribonuclease H-like superfamily/Ribonuclease H"/>
    <property type="match status" value="1"/>
</dbReference>
<dbReference type="Pfam" id="PF13358">
    <property type="entry name" value="DDE_3"/>
    <property type="match status" value="1"/>
</dbReference>
<dbReference type="Proteomes" id="UP001356427">
    <property type="component" value="Unassembled WGS sequence"/>
</dbReference>
<feature type="domain" description="Tc1-like transposase DDE" evidence="1">
    <location>
        <begin position="26"/>
        <end position="88"/>
    </location>
</feature>
<reference evidence="2 3" key="1">
    <citation type="submission" date="2021-04" db="EMBL/GenBank/DDBJ databases">
        <authorList>
            <person name="De Guttry C."/>
            <person name="Zahm M."/>
            <person name="Klopp C."/>
            <person name="Cabau C."/>
            <person name="Louis A."/>
            <person name="Berthelot C."/>
            <person name="Parey E."/>
            <person name="Roest Crollius H."/>
            <person name="Montfort J."/>
            <person name="Robinson-Rechavi M."/>
            <person name="Bucao C."/>
            <person name="Bouchez O."/>
            <person name="Gislard M."/>
            <person name="Lluch J."/>
            <person name="Milhes M."/>
            <person name="Lampietro C."/>
            <person name="Lopez Roques C."/>
            <person name="Donnadieu C."/>
            <person name="Braasch I."/>
            <person name="Desvignes T."/>
            <person name="Postlethwait J."/>
            <person name="Bobe J."/>
            <person name="Wedekind C."/>
            <person name="Guiguen Y."/>
        </authorList>
    </citation>
    <scope>NUCLEOTIDE SEQUENCE [LARGE SCALE GENOMIC DNA]</scope>
    <source>
        <strain evidence="2">Cs_M1</strain>
        <tissue evidence="2">Blood</tissue>
    </source>
</reference>